<evidence type="ECO:0000259" key="2">
    <source>
        <dbReference type="PROSITE" id="PS50234"/>
    </source>
</evidence>
<dbReference type="RefSeq" id="WP_377352002.1">
    <property type="nucleotide sequence ID" value="NZ_JBHTLQ010000001.1"/>
</dbReference>
<dbReference type="PROSITE" id="PS50234">
    <property type="entry name" value="VWFA"/>
    <property type="match status" value="1"/>
</dbReference>
<feature type="region of interest" description="Disordered" evidence="1">
    <location>
        <begin position="1"/>
        <end position="22"/>
    </location>
</feature>
<dbReference type="InterPro" id="IPR036465">
    <property type="entry name" value="vWFA_dom_sf"/>
</dbReference>
<evidence type="ECO:0000313" key="4">
    <source>
        <dbReference type="Proteomes" id="UP001597216"/>
    </source>
</evidence>
<dbReference type="Gene3D" id="3.40.50.410">
    <property type="entry name" value="von Willebrand factor, type A domain"/>
    <property type="match status" value="1"/>
</dbReference>
<name>A0ABW3SY99_9CAUL</name>
<dbReference type="EMBL" id="JBHTLQ010000001">
    <property type="protein sequence ID" value="MFD1189076.1"/>
    <property type="molecule type" value="Genomic_DNA"/>
</dbReference>
<proteinExistence type="predicted"/>
<accession>A0ABW3SY99</accession>
<keyword evidence="4" id="KW-1185">Reference proteome</keyword>
<feature type="domain" description="VWFA" evidence="2">
    <location>
        <begin position="116"/>
        <end position="292"/>
    </location>
</feature>
<organism evidence="3 4">
    <name type="scientific">Phenylobacterium conjunctum</name>
    <dbReference type="NCBI Taxonomy" id="1298959"/>
    <lineage>
        <taxon>Bacteria</taxon>
        <taxon>Pseudomonadati</taxon>
        <taxon>Pseudomonadota</taxon>
        <taxon>Alphaproteobacteria</taxon>
        <taxon>Caulobacterales</taxon>
        <taxon>Caulobacteraceae</taxon>
        <taxon>Phenylobacterium</taxon>
    </lineage>
</organism>
<dbReference type="InterPro" id="IPR022156">
    <property type="entry name" value="Uncharacterised_YfbK_N"/>
</dbReference>
<dbReference type="PANTHER" id="PTHR10579:SF43">
    <property type="entry name" value="ZINC FINGER (C3HC4-TYPE RING FINGER) FAMILY PROTEIN"/>
    <property type="match status" value="1"/>
</dbReference>
<dbReference type="Pfam" id="PF12450">
    <property type="entry name" value="vWF_A"/>
    <property type="match status" value="1"/>
</dbReference>
<dbReference type="SMART" id="SM00327">
    <property type="entry name" value="VWA"/>
    <property type="match status" value="1"/>
</dbReference>
<dbReference type="PANTHER" id="PTHR10579">
    <property type="entry name" value="CALCIUM-ACTIVATED CHLORIDE CHANNEL REGULATOR"/>
    <property type="match status" value="1"/>
</dbReference>
<gene>
    <name evidence="3" type="ORF">ACFQ27_00665</name>
</gene>
<dbReference type="SUPFAM" id="SSF53300">
    <property type="entry name" value="vWA-like"/>
    <property type="match status" value="1"/>
</dbReference>
<evidence type="ECO:0000256" key="1">
    <source>
        <dbReference type="SAM" id="MobiDB-lite"/>
    </source>
</evidence>
<dbReference type="InterPro" id="IPR002035">
    <property type="entry name" value="VWF_A"/>
</dbReference>
<reference evidence="4" key="1">
    <citation type="journal article" date="2019" name="Int. J. Syst. Evol. Microbiol.">
        <title>The Global Catalogue of Microorganisms (GCM) 10K type strain sequencing project: providing services to taxonomists for standard genome sequencing and annotation.</title>
        <authorList>
            <consortium name="The Broad Institute Genomics Platform"/>
            <consortium name="The Broad Institute Genome Sequencing Center for Infectious Disease"/>
            <person name="Wu L."/>
            <person name="Ma J."/>
        </authorList>
    </citation>
    <scope>NUCLEOTIDE SEQUENCE [LARGE SCALE GENOMIC DNA]</scope>
    <source>
        <strain evidence="4">CCUG 55074</strain>
    </source>
</reference>
<dbReference type="InterPro" id="IPR021908">
    <property type="entry name" value="YfbK_C"/>
</dbReference>
<sequence length="462" mass="49916">MQPPAKMKERYSAPGLNPVRSTREAPVSTFGVDVDTGAYAHVRRLLNQGMTPPADAVRVEEMINYFRYDLPAPTDRAQPFSITTDLATTPWSRRTHLLRIGLRGYDVARAERPAANIVFVVDVSGSMEADNKLPLVKATLAMFADQLRPDDRVSLVTYGDIARLALGPGNDREALLAAIEPLKAFGFTAGGEALAIAYGVAQSAFIQGGINRIILATDGDFNLGLSDPEQLKAYVERARADGVTLTTLGFGDGPYSDAMMETLADAGNGAYAYVDGLSEARKVVVDELSSTLFTIAQDVKVQVAFNPDQVSTYRLIGYENRQLPQDGFAHDSVDAGDISAGHQVTALYEIELASAKQVPHGQQAGGTHELATLDLRYKLPGETVSKIIRKQITVPRETPIGPPQRDFAFAAAVAAFGQSLRGGKDLGDFDRDDIVRLAGPQSDLRRQEFLRLVALPAAASRR</sequence>
<dbReference type="Pfam" id="PF12034">
    <property type="entry name" value="YfbK_C"/>
    <property type="match status" value="1"/>
</dbReference>
<feature type="compositionally biased region" description="Basic and acidic residues" evidence="1">
    <location>
        <begin position="1"/>
        <end position="11"/>
    </location>
</feature>
<dbReference type="Proteomes" id="UP001597216">
    <property type="component" value="Unassembled WGS sequence"/>
</dbReference>
<comment type="caution">
    <text evidence="3">The sequence shown here is derived from an EMBL/GenBank/DDBJ whole genome shotgun (WGS) entry which is preliminary data.</text>
</comment>
<dbReference type="InterPro" id="IPR051266">
    <property type="entry name" value="CLCR"/>
</dbReference>
<dbReference type="Pfam" id="PF00092">
    <property type="entry name" value="VWA"/>
    <property type="match status" value="1"/>
</dbReference>
<protein>
    <submittedName>
        <fullName evidence="3">von Willebrand factor type A domain-containing protein</fullName>
    </submittedName>
</protein>
<evidence type="ECO:0000313" key="3">
    <source>
        <dbReference type="EMBL" id="MFD1189076.1"/>
    </source>
</evidence>